<dbReference type="KEGG" id="vde:111247365"/>
<protein>
    <recommendedName>
        <fullName evidence="8">Transcription cofactor vestigial-like protein 2</fullName>
    </recommendedName>
</protein>
<feature type="compositionally biased region" description="Low complexity" evidence="5">
    <location>
        <begin position="467"/>
        <end position="483"/>
    </location>
</feature>
<evidence type="ECO:0000256" key="2">
    <source>
        <dbReference type="ARBA" id="ARBA00023015"/>
    </source>
</evidence>
<dbReference type="Pfam" id="PF07545">
    <property type="entry name" value="Vg_Tdu"/>
    <property type="match status" value="1"/>
</dbReference>
<evidence type="ECO:0008006" key="8">
    <source>
        <dbReference type="Google" id="ProtNLM"/>
    </source>
</evidence>
<feature type="region of interest" description="Disordered" evidence="5">
    <location>
        <begin position="187"/>
        <end position="206"/>
    </location>
</feature>
<evidence type="ECO:0000313" key="7">
    <source>
        <dbReference type="Proteomes" id="UP000594260"/>
    </source>
</evidence>
<dbReference type="RefSeq" id="XP_022653905.1">
    <property type="nucleotide sequence ID" value="XM_022798170.1"/>
</dbReference>
<evidence type="ECO:0000256" key="4">
    <source>
        <dbReference type="ARBA" id="ARBA00023242"/>
    </source>
</evidence>
<dbReference type="EnsemblMetazoa" id="XM_022798170">
    <property type="protein sequence ID" value="XP_022653905"/>
    <property type="gene ID" value="LOC111247365"/>
</dbReference>
<feature type="compositionally biased region" description="Low complexity" evidence="5">
    <location>
        <begin position="87"/>
        <end position="103"/>
    </location>
</feature>
<dbReference type="GO" id="GO:0005634">
    <property type="term" value="C:nucleus"/>
    <property type="evidence" value="ECO:0007669"/>
    <property type="project" value="UniProtKB-SubCell"/>
</dbReference>
<dbReference type="GeneID" id="111247365"/>
<dbReference type="Proteomes" id="UP000594260">
    <property type="component" value="Unplaced"/>
</dbReference>
<accession>A0A7M7JNI2</accession>
<feature type="region of interest" description="Disordered" evidence="5">
    <location>
        <begin position="449"/>
        <end position="484"/>
    </location>
</feature>
<evidence type="ECO:0000313" key="6">
    <source>
        <dbReference type="EnsemblMetazoa" id="XP_022653905"/>
    </source>
</evidence>
<dbReference type="InParanoid" id="A0A7M7JNI2"/>
<organism evidence="6 7">
    <name type="scientific">Varroa destructor</name>
    <name type="common">Honeybee mite</name>
    <dbReference type="NCBI Taxonomy" id="109461"/>
    <lineage>
        <taxon>Eukaryota</taxon>
        <taxon>Metazoa</taxon>
        <taxon>Ecdysozoa</taxon>
        <taxon>Arthropoda</taxon>
        <taxon>Chelicerata</taxon>
        <taxon>Arachnida</taxon>
        <taxon>Acari</taxon>
        <taxon>Parasitiformes</taxon>
        <taxon>Mesostigmata</taxon>
        <taxon>Gamasina</taxon>
        <taxon>Dermanyssoidea</taxon>
        <taxon>Varroidae</taxon>
        <taxon>Varroa</taxon>
    </lineage>
</organism>
<reference evidence="6" key="1">
    <citation type="submission" date="2021-01" db="UniProtKB">
        <authorList>
            <consortium name="EnsemblMetazoa"/>
        </authorList>
    </citation>
    <scope>IDENTIFICATION</scope>
</reference>
<dbReference type="InterPro" id="IPR011520">
    <property type="entry name" value="Vg_fam"/>
</dbReference>
<proteinExistence type="predicted"/>
<evidence type="ECO:0000256" key="5">
    <source>
        <dbReference type="SAM" id="MobiDB-lite"/>
    </source>
</evidence>
<keyword evidence="7" id="KW-1185">Reference proteome</keyword>
<feature type="compositionally biased region" description="Low complexity" evidence="5">
    <location>
        <begin position="257"/>
        <end position="282"/>
    </location>
</feature>
<evidence type="ECO:0000256" key="3">
    <source>
        <dbReference type="ARBA" id="ARBA00023163"/>
    </source>
</evidence>
<dbReference type="AlphaFoldDB" id="A0A7M7JNI2"/>
<feature type="region of interest" description="Disordered" evidence="5">
    <location>
        <begin position="78"/>
        <end position="120"/>
    </location>
</feature>
<keyword evidence="2" id="KW-0805">Transcription regulation</keyword>
<evidence type="ECO:0000256" key="1">
    <source>
        <dbReference type="ARBA" id="ARBA00004123"/>
    </source>
</evidence>
<dbReference type="OrthoDB" id="10069705at2759"/>
<keyword evidence="4" id="KW-0539">Nucleus</keyword>
<dbReference type="GO" id="GO:0006355">
    <property type="term" value="P:regulation of DNA-templated transcription"/>
    <property type="evidence" value="ECO:0007669"/>
    <property type="project" value="InterPro"/>
</dbReference>
<feature type="region of interest" description="Disordered" evidence="5">
    <location>
        <begin position="241"/>
        <end position="318"/>
    </location>
</feature>
<comment type="subcellular location">
    <subcellularLocation>
        <location evidence="1">Nucleus</location>
    </subcellularLocation>
</comment>
<keyword evidence="3" id="KW-0804">Transcription</keyword>
<name>A0A7M7JNI2_VARDE</name>
<sequence length="506" mass="52701">MSCMDVMYQPYSAAYFSGYQRPSPGTGAANLPSTSGYFLGGPSSPQDYPPTASFEQKPDILQFQKFNSGSIQHNPVKELHHQHQQHQHYSTPSPPHTTHTGSPVAGTSSPNRLAPIDLPSTTSSTLSTIVSAASSAPVCATPPESAESKEDVGEATYVSSKCIIIKYFKTDVASALDDHFQKALAQAGFGGPSRRNDEDSTDSKPLAQRNLPASFFCPSQALPVPLSTPTPVTGIPSCSTAAAGGSGGPASYPPSPSSTSSYPQLAPPSQSSPQLGVSSPSSHLQGAHSPSHPNHLGGPSPSQLTAGTGNGPSPSYLSLAPTSSSLPLSSEFYSASAPSTSVASMASVSDYDPWSHYMSAASYRCSGQLTSHELQSYAAAANRHQFAQHQYNSLLGLGSQQSRATCSAAVPVLSVGVNEKVIDSWGQSVARYHEQIHSMNMASVGAVATHSTHPSNGPIHPGAVTESGHPSGHPSYHPGHPGYAHPMSAAMTGLETTADTKDVYWF</sequence>